<dbReference type="RefSeq" id="WP_111871463.1">
    <property type="nucleotide sequence ID" value="NZ_QLYX01000018.1"/>
</dbReference>
<dbReference type="InterPro" id="IPR026473">
    <property type="entry name" value="PatB_AcyB_McaB"/>
</dbReference>
<dbReference type="Proteomes" id="UP000251891">
    <property type="component" value="Unassembled WGS sequence"/>
</dbReference>
<sequence length="76" mass="8818">MTGARTGRADLLPKQAAPVRRPELIHPHRTVDVVHGTPEQLIAMRLRLVHGANFNDPQRFEYPSFDRMRFSMQERP</sequence>
<dbReference type="OrthoDB" id="466289at2"/>
<reference evidence="1 2" key="1">
    <citation type="submission" date="2018-06" db="EMBL/GenBank/DDBJ databases">
        <title>Actinomadura craniellae sp. nov. isolated from marine sponge Craniella sp.</title>
        <authorList>
            <person name="Li L."/>
            <person name="Xu Q.H."/>
            <person name="Lin H.W."/>
            <person name="Lu Y.H."/>
        </authorList>
    </citation>
    <scope>NUCLEOTIDE SEQUENCE [LARGE SCALE GENOMIC DNA]</scope>
    <source>
        <strain evidence="1 2">LHW63021</strain>
    </source>
</reference>
<proteinExistence type="predicted"/>
<organism evidence="1 2">
    <name type="scientific">Actinomadura craniellae</name>
    <dbReference type="NCBI Taxonomy" id="2231787"/>
    <lineage>
        <taxon>Bacteria</taxon>
        <taxon>Bacillati</taxon>
        <taxon>Actinomycetota</taxon>
        <taxon>Actinomycetes</taxon>
        <taxon>Streptosporangiales</taxon>
        <taxon>Thermomonosporaceae</taxon>
        <taxon>Actinomadura</taxon>
    </lineage>
</organism>
<evidence type="ECO:0000313" key="1">
    <source>
        <dbReference type="EMBL" id="RAY11557.1"/>
    </source>
</evidence>
<dbReference type="NCBIfam" id="TIGR04220">
    <property type="entry name" value="patB_acyB_mcaB"/>
    <property type="match status" value="1"/>
</dbReference>
<evidence type="ECO:0000313" key="2">
    <source>
        <dbReference type="Proteomes" id="UP000251891"/>
    </source>
</evidence>
<keyword evidence="2" id="KW-1185">Reference proteome</keyword>
<protein>
    <submittedName>
        <fullName evidence="1">Cyanobactin biosynthesis system PatB/AcyB/McaB family protein</fullName>
    </submittedName>
</protein>
<dbReference type="EMBL" id="QLYX01000018">
    <property type="protein sequence ID" value="RAY11557.1"/>
    <property type="molecule type" value="Genomic_DNA"/>
</dbReference>
<accession>A0A365GXJ0</accession>
<dbReference type="AlphaFoldDB" id="A0A365GXJ0"/>
<gene>
    <name evidence="1" type="ORF">DPM19_30105</name>
</gene>
<comment type="caution">
    <text evidence="1">The sequence shown here is derived from an EMBL/GenBank/DDBJ whole genome shotgun (WGS) entry which is preliminary data.</text>
</comment>
<name>A0A365GXJ0_9ACTN</name>